<dbReference type="PANTHER" id="PTHR43441:SF10">
    <property type="entry name" value="ACETYLTRANSFERASE"/>
    <property type="match status" value="1"/>
</dbReference>
<organism evidence="2 3">
    <name type="scientific">Nonomuraea indica</name>
    <dbReference type="NCBI Taxonomy" id="1581193"/>
    <lineage>
        <taxon>Bacteria</taxon>
        <taxon>Bacillati</taxon>
        <taxon>Actinomycetota</taxon>
        <taxon>Actinomycetes</taxon>
        <taxon>Streptosporangiales</taxon>
        <taxon>Streptosporangiaceae</taxon>
        <taxon>Nonomuraea</taxon>
    </lineage>
</organism>
<protein>
    <submittedName>
        <fullName evidence="2">GNAT family N-acetyltransferase</fullName>
        <ecNumber evidence="2">2.3.-.-</ecNumber>
    </submittedName>
</protein>
<sequence length="362" mass="38946">MLPRDVIAAGPLVLRPPVEADAEAIVTAYDDPAAGGWPALPSPYTRDDARAYLASAEDRWRGGGAEFAIIEGGARVGSVSVRPPDRWGAVEMGYLVAPAARGRGVATGAVRAVTQWLFDQGVHRVELRVAVENVASLVVAYRAGFHEEGRRREATVAPDGRRVDAVVLSRLAGEPGEGAPAYLPPFKGGELTDGVVRLTPLDVADAADFHAMMAEPSVAAYRFGPATTLEDDERRCRNTGYWWVSGQRIELAVRDAESGAFAGQLQLVQVVPTLGQAAVGYAMRSVFRGRGLMTRAVRLLVDWAFDHTALHRIVAGTNAGNAASHAVLTRAGFVRECVHRELFPGPDGERADDVQWVRLRPR</sequence>
<dbReference type="InterPro" id="IPR000182">
    <property type="entry name" value="GNAT_dom"/>
</dbReference>
<evidence type="ECO:0000313" key="3">
    <source>
        <dbReference type="Proteomes" id="UP001612928"/>
    </source>
</evidence>
<reference evidence="2 3" key="1">
    <citation type="submission" date="2024-10" db="EMBL/GenBank/DDBJ databases">
        <title>The Natural Products Discovery Center: Release of the First 8490 Sequenced Strains for Exploring Actinobacteria Biosynthetic Diversity.</title>
        <authorList>
            <person name="Kalkreuter E."/>
            <person name="Kautsar S.A."/>
            <person name="Yang D."/>
            <person name="Bader C.D."/>
            <person name="Teijaro C.N."/>
            <person name="Fluegel L."/>
            <person name="Davis C.M."/>
            <person name="Simpson J.R."/>
            <person name="Lauterbach L."/>
            <person name="Steele A.D."/>
            <person name="Gui C."/>
            <person name="Meng S."/>
            <person name="Li G."/>
            <person name="Viehrig K."/>
            <person name="Ye F."/>
            <person name="Su P."/>
            <person name="Kiefer A.F."/>
            <person name="Nichols A."/>
            <person name="Cepeda A.J."/>
            <person name="Yan W."/>
            <person name="Fan B."/>
            <person name="Jiang Y."/>
            <person name="Adhikari A."/>
            <person name="Zheng C.-J."/>
            <person name="Schuster L."/>
            <person name="Cowan T.M."/>
            <person name="Smanski M.J."/>
            <person name="Chevrette M.G."/>
            <person name="De Carvalho L.P.S."/>
            <person name="Shen B."/>
        </authorList>
    </citation>
    <scope>NUCLEOTIDE SEQUENCE [LARGE SCALE GENOMIC DNA]</scope>
    <source>
        <strain evidence="2 3">NPDC049503</strain>
    </source>
</reference>
<evidence type="ECO:0000313" key="2">
    <source>
        <dbReference type="EMBL" id="MFI7442571.1"/>
    </source>
</evidence>
<feature type="domain" description="N-acetyltransferase" evidence="1">
    <location>
        <begin position="196"/>
        <end position="361"/>
    </location>
</feature>
<dbReference type="Proteomes" id="UP001612928">
    <property type="component" value="Unassembled WGS sequence"/>
</dbReference>
<keyword evidence="2" id="KW-0808">Transferase</keyword>
<dbReference type="InterPro" id="IPR051908">
    <property type="entry name" value="Ribosomal_N-acetyltransferase"/>
</dbReference>
<keyword evidence="3" id="KW-1185">Reference proteome</keyword>
<dbReference type="SUPFAM" id="SSF55729">
    <property type="entry name" value="Acyl-CoA N-acyltransferases (Nat)"/>
    <property type="match status" value="2"/>
</dbReference>
<keyword evidence="2" id="KW-0012">Acyltransferase</keyword>
<dbReference type="Gene3D" id="3.40.630.30">
    <property type="match status" value="2"/>
</dbReference>
<dbReference type="EC" id="2.3.-.-" evidence="2"/>
<evidence type="ECO:0000259" key="1">
    <source>
        <dbReference type="PROSITE" id="PS51186"/>
    </source>
</evidence>
<feature type="domain" description="N-acetyltransferase" evidence="1">
    <location>
        <begin position="12"/>
        <end position="173"/>
    </location>
</feature>
<dbReference type="GO" id="GO:0016746">
    <property type="term" value="F:acyltransferase activity"/>
    <property type="evidence" value="ECO:0007669"/>
    <property type="project" value="UniProtKB-KW"/>
</dbReference>
<proteinExistence type="predicted"/>
<dbReference type="RefSeq" id="WP_397022516.1">
    <property type="nucleotide sequence ID" value="NZ_JBITMB010000005.1"/>
</dbReference>
<dbReference type="CDD" id="cd04301">
    <property type="entry name" value="NAT_SF"/>
    <property type="match status" value="1"/>
</dbReference>
<comment type="caution">
    <text evidence="2">The sequence shown here is derived from an EMBL/GenBank/DDBJ whole genome shotgun (WGS) entry which is preliminary data.</text>
</comment>
<name>A0ABW8A9A3_9ACTN</name>
<dbReference type="PANTHER" id="PTHR43441">
    <property type="entry name" value="RIBOSOMAL-PROTEIN-SERINE ACETYLTRANSFERASE"/>
    <property type="match status" value="1"/>
</dbReference>
<accession>A0ABW8A9A3</accession>
<gene>
    <name evidence="2" type="ORF">ACIBP5_21595</name>
</gene>
<dbReference type="EMBL" id="JBITMB010000005">
    <property type="protein sequence ID" value="MFI7442571.1"/>
    <property type="molecule type" value="Genomic_DNA"/>
</dbReference>
<dbReference type="PROSITE" id="PS51186">
    <property type="entry name" value="GNAT"/>
    <property type="match status" value="2"/>
</dbReference>
<dbReference type="InterPro" id="IPR016181">
    <property type="entry name" value="Acyl_CoA_acyltransferase"/>
</dbReference>
<dbReference type="Pfam" id="PF13302">
    <property type="entry name" value="Acetyltransf_3"/>
    <property type="match status" value="2"/>
</dbReference>